<proteinExistence type="predicted"/>
<gene>
    <name evidence="1" type="ORF">EJB05_14083</name>
</gene>
<protein>
    <submittedName>
        <fullName evidence="1">Uncharacterized protein</fullName>
    </submittedName>
</protein>
<evidence type="ECO:0000313" key="2">
    <source>
        <dbReference type="Proteomes" id="UP000324897"/>
    </source>
</evidence>
<dbReference type="EMBL" id="RWGY01000007">
    <property type="protein sequence ID" value="TVU40614.1"/>
    <property type="molecule type" value="Genomic_DNA"/>
</dbReference>
<accession>A0A5J9VZ37</accession>
<evidence type="ECO:0000313" key="1">
    <source>
        <dbReference type="EMBL" id="TVU40614.1"/>
    </source>
</evidence>
<dbReference type="Proteomes" id="UP000324897">
    <property type="component" value="Chromosome 4"/>
</dbReference>
<reference evidence="1 2" key="1">
    <citation type="journal article" date="2019" name="Sci. Rep.">
        <title>A high-quality genome of Eragrostis curvula grass provides insights into Poaceae evolution and supports new strategies to enhance forage quality.</title>
        <authorList>
            <person name="Carballo J."/>
            <person name="Santos B.A.C.M."/>
            <person name="Zappacosta D."/>
            <person name="Garbus I."/>
            <person name="Selva J.P."/>
            <person name="Gallo C.A."/>
            <person name="Diaz A."/>
            <person name="Albertini E."/>
            <person name="Caccamo M."/>
            <person name="Echenique V."/>
        </authorList>
    </citation>
    <scope>NUCLEOTIDE SEQUENCE [LARGE SCALE GENOMIC DNA]</scope>
    <source>
        <strain evidence="2">cv. Victoria</strain>
        <tissue evidence="1">Leaf</tissue>
    </source>
</reference>
<organism evidence="1 2">
    <name type="scientific">Eragrostis curvula</name>
    <name type="common">weeping love grass</name>
    <dbReference type="NCBI Taxonomy" id="38414"/>
    <lineage>
        <taxon>Eukaryota</taxon>
        <taxon>Viridiplantae</taxon>
        <taxon>Streptophyta</taxon>
        <taxon>Embryophyta</taxon>
        <taxon>Tracheophyta</taxon>
        <taxon>Spermatophyta</taxon>
        <taxon>Magnoliopsida</taxon>
        <taxon>Liliopsida</taxon>
        <taxon>Poales</taxon>
        <taxon>Poaceae</taxon>
        <taxon>PACMAD clade</taxon>
        <taxon>Chloridoideae</taxon>
        <taxon>Eragrostideae</taxon>
        <taxon>Eragrostidinae</taxon>
        <taxon>Eragrostis</taxon>
    </lineage>
</organism>
<dbReference type="Gramene" id="TVU40614">
    <property type="protein sequence ID" value="TVU40614"/>
    <property type="gene ID" value="EJB05_14083"/>
</dbReference>
<comment type="caution">
    <text evidence="1">The sequence shown here is derived from an EMBL/GenBank/DDBJ whole genome shotgun (WGS) entry which is preliminary data.</text>
</comment>
<dbReference type="AlphaFoldDB" id="A0A5J9VZ37"/>
<sequence>MSCSLGSLPWPQPCPHSSLGLRIRPASGLSPLRFAQEAQLWCSSITSVYFFPKNSAQKGKEQKHDEHPRGGQEYLMKSLMIQATKYKGFYQSFHVVSLPSLQYTLNVH</sequence>
<keyword evidence="2" id="KW-1185">Reference proteome</keyword>
<name>A0A5J9VZ37_9POAL</name>